<gene>
    <name evidence="2" type="ORF">GCM10007859_09950</name>
</gene>
<dbReference type="Proteomes" id="UP001156921">
    <property type="component" value="Unassembled WGS sequence"/>
</dbReference>
<sequence>MKYRVIAAGLAALCASSLPALAQEAGPWSVEGRVGAVSDYRDRGYTLSAEEPVLQGEATLSHASGLYGGVWGSGIEEYGVGPDGDGATVEVTLYAGWAGSAGGFDIDLGVWSNVYPDGDDVNYVEFPAQIGRTLGDATFSTGVVWAPSQTGTGDEANTWVWTRAEYAPEDWPVSLHAMVGHEDGGFAPDGKTDWRVGVAAPLGAFTLGVDWVDSDTEDNAVVASVFWGF</sequence>
<comment type="caution">
    <text evidence="2">The sequence shown here is derived from an EMBL/GenBank/DDBJ whole genome shotgun (WGS) entry which is preliminary data.</text>
</comment>
<evidence type="ECO:0008006" key="4">
    <source>
        <dbReference type="Google" id="ProtNLM"/>
    </source>
</evidence>
<dbReference type="InterPro" id="IPR010239">
    <property type="entry name" value="CHP02001"/>
</dbReference>
<dbReference type="RefSeq" id="WP_284221807.1">
    <property type="nucleotide sequence ID" value="NZ_BSOY01000014.1"/>
</dbReference>
<protein>
    <recommendedName>
        <fullName evidence="4">Porin</fullName>
    </recommendedName>
</protein>
<feature type="chain" id="PRO_5045709991" description="Porin" evidence="1">
    <location>
        <begin position="23"/>
        <end position="229"/>
    </location>
</feature>
<reference evidence="3" key="1">
    <citation type="journal article" date="2019" name="Int. J. Syst. Evol. Microbiol.">
        <title>The Global Catalogue of Microorganisms (GCM) 10K type strain sequencing project: providing services to taxonomists for standard genome sequencing and annotation.</title>
        <authorList>
            <consortium name="The Broad Institute Genomics Platform"/>
            <consortium name="The Broad Institute Genome Sequencing Center for Infectious Disease"/>
            <person name="Wu L."/>
            <person name="Ma J."/>
        </authorList>
    </citation>
    <scope>NUCLEOTIDE SEQUENCE [LARGE SCALE GENOMIC DNA]</scope>
    <source>
        <strain evidence="3">NBRC 110107</strain>
    </source>
</reference>
<keyword evidence="3" id="KW-1185">Reference proteome</keyword>
<dbReference type="EMBL" id="BSOY01000014">
    <property type="protein sequence ID" value="GLS00985.1"/>
    <property type="molecule type" value="Genomic_DNA"/>
</dbReference>
<keyword evidence="1" id="KW-0732">Signal</keyword>
<feature type="signal peptide" evidence="1">
    <location>
        <begin position="1"/>
        <end position="22"/>
    </location>
</feature>
<evidence type="ECO:0000256" key="1">
    <source>
        <dbReference type="SAM" id="SignalP"/>
    </source>
</evidence>
<organism evidence="2 3">
    <name type="scientific">Brevundimonas denitrificans</name>
    <dbReference type="NCBI Taxonomy" id="1443434"/>
    <lineage>
        <taxon>Bacteria</taxon>
        <taxon>Pseudomonadati</taxon>
        <taxon>Pseudomonadota</taxon>
        <taxon>Alphaproteobacteria</taxon>
        <taxon>Caulobacterales</taxon>
        <taxon>Caulobacteraceae</taxon>
        <taxon>Brevundimonas</taxon>
    </lineage>
</organism>
<evidence type="ECO:0000313" key="3">
    <source>
        <dbReference type="Proteomes" id="UP001156921"/>
    </source>
</evidence>
<dbReference type="Pfam" id="PF09694">
    <property type="entry name" value="Gcw_chp"/>
    <property type="match status" value="1"/>
</dbReference>
<proteinExistence type="predicted"/>
<accession>A0ABQ6BG35</accession>
<name>A0ABQ6BG35_9CAUL</name>
<dbReference type="NCBIfam" id="TIGR02001">
    <property type="entry name" value="gcw_chp"/>
    <property type="match status" value="1"/>
</dbReference>
<evidence type="ECO:0000313" key="2">
    <source>
        <dbReference type="EMBL" id="GLS00985.1"/>
    </source>
</evidence>